<evidence type="ECO:0000256" key="1">
    <source>
        <dbReference type="ARBA" id="ARBA00005912"/>
    </source>
</evidence>
<dbReference type="SUPFAM" id="SSF55194">
    <property type="entry name" value="Ribosome recycling factor, RRF"/>
    <property type="match status" value="1"/>
</dbReference>
<reference evidence="6" key="1">
    <citation type="submission" date="2007-04" db="EMBL/GenBank/DDBJ databases">
        <title>Annotation of Pediculus humanus corporis strain USDA.</title>
        <authorList>
            <person name="Kirkness E."/>
            <person name="Hannick L."/>
            <person name="Hass B."/>
            <person name="Bruggner R."/>
            <person name="Lawson D."/>
            <person name="Bidwell S."/>
            <person name="Joardar V."/>
            <person name="Caler E."/>
            <person name="Walenz B."/>
            <person name="Inman J."/>
            <person name="Schobel S."/>
            <person name="Galinsky K."/>
            <person name="Amedeo P."/>
            <person name="Strausberg R."/>
        </authorList>
    </citation>
    <scope>NUCLEOTIDE SEQUENCE</scope>
    <source>
        <strain evidence="6">USDA</strain>
    </source>
</reference>
<dbReference type="GO" id="GO:0043023">
    <property type="term" value="F:ribosomal large subunit binding"/>
    <property type="evidence" value="ECO:0007669"/>
    <property type="project" value="TreeGrafter"/>
</dbReference>
<dbReference type="PANTHER" id="PTHR20982:SF3">
    <property type="entry name" value="MITOCHONDRIAL RIBOSOME RECYCLING FACTOR PSEUDO 1"/>
    <property type="match status" value="1"/>
</dbReference>
<dbReference type="VEuPathDB" id="VectorBase:PHUM530570"/>
<evidence type="ECO:0000259" key="5">
    <source>
        <dbReference type="Pfam" id="PF01765"/>
    </source>
</evidence>
<dbReference type="GeneID" id="8235158"/>
<comment type="similarity">
    <text evidence="1">Belongs to the RRF family.</text>
</comment>
<organism>
    <name type="scientific">Pediculus humanus subsp. corporis</name>
    <name type="common">Body louse</name>
    <dbReference type="NCBI Taxonomy" id="121224"/>
    <lineage>
        <taxon>Eukaryota</taxon>
        <taxon>Metazoa</taxon>
        <taxon>Ecdysozoa</taxon>
        <taxon>Arthropoda</taxon>
        <taxon>Hexapoda</taxon>
        <taxon>Insecta</taxon>
        <taxon>Pterygota</taxon>
        <taxon>Neoptera</taxon>
        <taxon>Paraneoptera</taxon>
        <taxon>Psocodea</taxon>
        <taxon>Troctomorpha</taxon>
        <taxon>Phthiraptera</taxon>
        <taxon>Anoplura</taxon>
        <taxon>Pediculidae</taxon>
        <taxon>Pediculus</taxon>
    </lineage>
</organism>
<dbReference type="OrthoDB" id="407355at2759"/>
<evidence type="ECO:0000256" key="3">
    <source>
        <dbReference type="ARBA" id="ARBA00022917"/>
    </source>
</evidence>
<feature type="domain" description="Ribosome recycling factor" evidence="5">
    <location>
        <begin position="82"/>
        <end position="243"/>
    </location>
</feature>
<evidence type="ECO:0000313" key="7">
    <source>
        <dbReference type="EnsemblMetazoa" id="PHUM530570-PA"/>
    </source>
</evidence>
<evidence type="ECO:0000256" key="2">
    <source>
        <dbReference type="ARBA" id="ARBA00020581"/>
    </source>
</evidence>
<dbReference type="FunCoup" id="E0VZE6">
    <property type="interactions" value="416"/>
</dbReference>
<accession>E0VZE6</accession>
<dbReference type="PANTHER" id="PTHR20982">
    <property type="entry name" value="RIBOSOME RECYCLING FACTOR"/>
    <property type="match status" value="1"/>
</dbReference>
<keyword evidence="3" id="KW-0648">Protein biosynthesis</keyword>
<dbReference type="HOGENOM" id="CLU_073981_4_0_1"/>
<dbReference type="Pfam" id="PF01765">
    <property type="entry name" value="RRF"/>
    <property type="match status" value="1"/>
</dbReference>
<dbReference type="eggNOG" id="KOG4759">
    <property type="taxonomic scope" value="Eukaryota"/>
</dbReference>
<dbReference type="GO" id="GO:0006412">
    <property type="term" value="P:translation"/>
    <property type="evidence" value="ECO:0007669"/>
    <property type="project" value="UniProtKB-KW"/>
</dbReference>
<name>E0VZE6_PEDHC</name>
<dbReference type="RefSeq" id="XP_002431490.1">
    <property type="nucleotide sequence ID" value="XM_002431445.1"/>
</dbReference>
<evidence type="ECO:0000313" key="6">
    <source>
        <dbReference type="EMBL" id="EEB18752.1"/>
    </source>
</evidence>
<reference evidence="6" key="2">
    <citation type="submission" date="2007-04" db="EMBL/GenBank/DDBJ databases">
        <title>The genome of the human body louse.</title>
        <authorList>
            <consortium name="The Human Body Louse Genome Consortium"/>
            <person name="Kirkness E."/>
            <person name="Walenz B."/>
            <person name="Hass B."/>
            <person name="Bruggner R."/>
            <person name="Strausberg R."/>
        </authorList>
    </citation>
    <scope>NUCLEOTIDE SEQUENCE</scope>
    <source>
        <strain evidence="6">USDA</strain>
    </source>
</reference>
<gene>
    <name evidence="7" type="primary">8235158</name>
    <name evidence="6" type="ORF">Phum_PHUM530570</name>
</gene>
<dbReference type="InParanoid" id="E0VZE6"/>
<dbReference type="EMBL" id="DS235851">
    <property type="protein sequence ID" value="EEB18752.1"/>
    <property type="molecule type" value="Genomic_DNA"/>
</dbReference>
<dbReference type="Gene3D" id="1.10.132.20">
    <property type="entry name" value="Ribosome-recycling factor"/>
    <property type="match status" value="1"/>
</dbReference>
<sequence length="248" mass="28951">MMKKTFPFINRLFYKKVIIHRSKELSSQMRLQFIHTSYTNPAKGKNIKKDKKKTVIIDENELNEYLNFEKLIDDINRPIESFKDDLIQQVSLRSSIGAIENTKIVYDGNPYTIQDLAEINKKNPKMFVLDFSCFPDAIGTVVKTFQESHLNLNVQQEGTKLIVPIPKVTREHRELLAKKAKMYFVKCKDSIREVQMKYTKKLNNVEKLGSEVKFRITEQLVALGDKHIKIAEDMLKNKQNELLPKDDD</sequence>
<protein>
    <recommendedName>
        <fullName evidence="2">Ribosome-recycling factor, mitochondrial</fullName>
    </recommendedName>
    <alternativeName>
        <fullName evidence="4">Ribosome-releasing factor, mitochondrial</fullName>
    </alternativeName>
</protein>
<dbReference type="AlphaFoldDB" id="E0VZE6"/>
<proteinExistence type="inferred from homology"/>
<dbReference type="InterPro" id="IPR036191">
    <property type="entry name" value="RRF_sf"/>
</dbReference>
<dbReference type="KEGG" id="phu:Phum_PHUM530570"/>
<reference evidence="7" key="3">
    <citation type="submission" date="2021-02" db="UniProtKB">
        <authorList>
            <consortium name="EnsemblMetazoa"/>
        </authorList>
    </citation>
    <scope>IDENTIFICATION</scope>
    <source>
        <strain evidence="7">USDA</strain>
    </source>
</reference>
<dbReference type="CTD" id="8235158"/>
<dbReference type="EnsemblMetazoa" id="PHUM530570-RA">
    <property type="protein sequence ID" value="PHUM530570-PA"/>
    <property type="gene ID" value="PHUM530570"/>
</dbReference>
<evidence type="ECO:0000256" key="4">
    <source>
        <dbReference type="ARBA" id="ARBA00033107"/>
    </source>
</evidence>
<dbReference type="STRING" id="121224.E0VZE6"/>
<dbReference type="InterPro" id="IPR023584">
    <property type="entry name" value="Ribosome_recyc_fac_dom"/>
</dbReference>
<dbReference type="Proteomes" id="UP000009046">
    <property type="component" value="Unassembled WGS sequence"/>
</dbReference>
<evidence type="ECO:0000313" key="8">
    <source>
        <dbReference type="Proteomes" id="UP000009046"/>
    </source>
</evidence>
<dbReference type="EMBL" id="AAZO01006439">
    <property type="status" value="NOT_ANNOTATED_CDS"/>
    <property type="molecule type" value="Genomic_DNA"/>
</dbReference>
<dbReference type="OMA" id="YVPIPKV"/>
<dbReference type="GO" id="GO:0005739">
    <property type="term" value="C:mitochondrion"/>
    <property type="evidence" value="ECO:0007669"/>
    <property type="project" value="TreeGrafter"/>
</dbReference>
<keyword evidence="8" id="KW-1185">Reference proteome</keyword>
<dbReference type="InterPro" id="IPR002661">
    <property type="entry name" value="Ribosome_recyc_fac"/>
</dbReference>
<dbReference type="Gene3D" id="3.30.1360.40">
    <property type="match status" value="1"/>
</dbReference>